<reference evidence="9 10" key="1">
    <citation type="submission" date="2012-01" db="EMBL/GenBank/DDBJ databases">
        <title>The Genome Sequence of Odoribacter laneus YIT 12061.</title>
        <authorList>
            <consortium name="The Broad Institute Genome Sequencing Platform"/>
            <person name="Earl A."/>
            <person name="Ward D."/>
            <person name="Feldgarden M."/>
            <person name="Gevers D."/>
            <person name="Morotomi M."/>
            <person name="Young S.K."/>
            <person name="Zeng Q."/>
            <person name="Gargeya S."/>
            <person name="Fitzgerald M."/>
            <person name="Haas B."/>
            <person name="Abouelleil A."/>
            <person name="Alvarado L."/>
            <person name="Arachchi H.M."/>
            <person name="Berlin A."/>
            <person name="Chapman S.B."/>
            <person name="Gearin G."/>
            <person name="Goldberg J."/>
            <person name="Griggs A."/>
            <person name="Gujja S."/>
            <person name="Hansen M."/>
            <person name="Heiman D."/>
            <person name="Howarth C."/>
            <person name="Larimer J."/>
            <person name="Lui A."/>
            <person name="MacDonald P.J.P."/>
            <person name="McCowen C."/>
            <person name="Montmayeur A."/>
            <person name="Murphy C."/>
            <person name="Neiman D."/>
            <person name="Pearson M."/>
            <person name="Priest M."/>
            <person name="Roberts A."/>
            <person name="Saif S."/>
            <person name="Shea T."/>
            <person name="Sisk P."/>
            <person name="Stolte C."/>
            <person name="Sykes S."/>
            <person name="Wortman J."/>
            <person name="Nusbaum C."/>
            <person name="Birren B."/>
        </authorList>
    </citation>
    <scope>NUCLEOTIDE SEQUENCE [LARGE SCALE GENOMIC DNA]</scope>
    <source>
        <strain evidence="9 10">YIT 12061</strain>
    </source>
</reference>
<accession>H1DKH8</accession>
<feature type="transmembrane region" description="Helical" evidence="8">
    <location>
        <begin position="107"/>
        <end position="128"/>
    </location>
</feature>
<evidence type="ECO:0000256" key="3">
    <source>
        <dbReference type="ARBA" id="ARBA00022676"/>
    </source>
</evidence>
<evidence type="ECO:0000256" key="5">
    <source>
        <dbReference type="ARBA" id="ARBA00022692"/>
    </source>
</evidence>
<evidence type="ECO:0000313" key="10">
    <source>
        <dbReference type="Proteomes" id="UP000004892"/>
    </source>
</evidence>
<dbReference type="AlphaFoldDB" id="H1DKH8"/>
<name>H1DKH8_9BACT</name>
<feature type="transmembrane region" description="Helical" evidence="8">
    <location>
        <begin position="133"/>
        <end position="149"/>
    </location>
</feature>
<keyword evidence="6 8" id="KW-1133">Transmembrane helix</keyword>
<feature type="transmembrane region" description="Helical" evidence="8">
    <location>
        <begin position="289"/>
        <end position="304"/>
    </location>
</feature>
<evidence type="ECO:0000256" key="7">
    <source>
        <dbReference type="ARBA" id="ARBA00023136"/>
    </source>
</evidence>
<feature type="transmembrane region" description="Helical" evidence="8">
    <location>
        <begin position="197"/>
        <end position="222"/>
    </location>
</feature>
<dbReference type="GO" id="GO:0016763">
    <property type="term" value="F:pentosyltransferase activity"/>
    <property type="evidence" value="ECO:0007669"/>
    <property type="project" value="TreeGrafter"/>
</dbReference>
<evidence type="ECO:0000256" key="6">
    <source>
        <dbReference type="ARBA" id="ARBA00022989"/>
    </source>
</evidence>
<dbReference type="PANTHER" id="PTHR33908">
    <property type="entry name" value="MANNOSYLTRANSFERASE YKCB-RELATED"/>
    <property type="match status" value="1"/>
</dbReference>
<dbReference type="EMBL" id="ADMC01000030">
    <property type="protein sequence ID" value="EHP45471.1"/>
    <property type="molecule type" value="Genomic_DNA"/>
</dbReference>
<feature type="transmembrane region" description="Helical" evidence="8">
    <location>
        <begin position="393"/>
        <end position="413"/>
    </location>
</feature>
<gene>
    <name evidence="9" type="ORF">HMPREF9449_02764</name>
</gene>
<evidence type="ECO:0008006" key="11">
    <source>
        <dbReference type="Google" id="ProtNLM"/>
    </source>
</evidence>
<keyword evidence="10" id="KW-1185">Reference proteome</keyword>
<dbReference type="GeneID" id="98070289"/>
<evidence type="ECO:0000313" key="9">
    <source>
        <dbReference type="EMBL" id="EHP45471.1"/>
    </source>
</evidence>
<dbReference type="GO" id="GO:0010041">
    <property type="term" value="P:response to iron(III) ion"/>
    <property type="evidence" value="ECO:0007669"/>
    <property type="project" value="TreeGrafter"/>
</dbReference>
<evidence type="ECO:0000256" key="4">
    <source>
        <dbReference type="ARBA" id="ARBA00022679"/>
    </source>
</evidence>
<feature type="transmembrane region" description="Helical" evidence="8">
    <location>
        <begin position="251"/>
        <end position="277"/>
    </location>
</feature>
<dbReference type="Proteomes" id="UP000004892">
    <property type="component" value="Unassembled WGS sequence"/>
</dbReference>
<sequence length="533" mass="62243">MKKVSKYILLIIVFLPLLYFRDFTPNNELKYLSIADEALRSGTYLTFTHEGSIYTDKPPLYLWLIMLCKQLLGHHSMLLLGLFSFIPALLILYVMEKWLSPYIPSNYLFTFSLMLITTGLFAGSAIVLRMDMLMSLFILLALYTFYRMYTGQAGKGAKVLLPLYIFLALFTKGPLGLIIPFFSILVFLLYQKEGKTFFSYFGLLQWFILVGLCSVWFLGVYWEGGSNYLYNLVFHQTLDRAMDSFHHKEPFYYYFTTIWYALAPWSLLYIFVPAIALWKRQLKSNIEKFFLTILVANFLLLSLFSSKLDIYLLPIFPFFAGLTILLLKRFFERTVSFTIAVPALLFALSLPASYFFITQTEWHYPVSLQIAIFLLSAAALLSLYYLYRKKILYAIRSLAGGIILVIFIGGFYIPHLNPYIGFREICREAAQIAAQQNIDHYYYYNFRSGENMDVYLKTEVKEIRIYEIPEIAQRENFILFLRNKDIRRNPALPPLLPQDHSIDCGNYRIVLFRKLQQENLPAENNPIKSLSFR</sequence>
<evidence type="ECO:0000256" key="1">
    <source>
        <dbReference type="ARBA" id="ARBA00004651"/>
    </source>
</evidence>
<evidence type="ECO:0000256" key="8">
    <source>
        <dbReference type="SAM" id="Phobius"/>
    </source>
</evidence>
<protein>
    <recommendedName>
        <fullName evidence="11">Glycosyltransferase RgtA/B/C/D-like domain-containing protein</fullName>
    </recommendedName>
</protein>
<evidence type="ECO:0000256" key="2">
    <source>
        <dbReference type="ARBA" id="ARBA00022475"/>
    </source>
</evidence>
<comment type="caution">
    <text evidence="9">The sequence shown here is derived from an EMBL/GenBank/DDBJ whole genome shotgun (WGS) entry which is preliminary data.</text>
</comment>
<dbReference type="GO" id="GO:0009103">
    <property type="term" value="P:lipopolysaccharide biosynthetic process"/>
    <property type="evidence" value="ECO:0007669"/>
    <property type="project" value="UniProtKB-ARBA"/>
</dbReference>
<dbReference type="PANTHER" id="PTHR33908:SF3">
    <property type="entry name" value="UNDECAPRENYL PHOSPHATE-ALPHA-4-AMINO-4-DEOXY-L-ARABINOSE ARABINOSYL TRANSFERASE"/>
    <property type="match status" value="1"/>
</dbReference>
<keyword evidence="5 8" id="KW-0812">Transmembrane</keyword>
<dbReference type="HOGENOM" id="CLU_508906_0_0_10"/>
<keyword evidence="4" id="KW-0808">Transferase</keyword>
<feature type="transmembrane region" description="Helical" evidence="8">
    <location>
        <begin position="161"/>
        <end position="190"/>
    </location>
</feature>
<feature type="transmembrane region" description="Helical" evidence="8">
    <location>
        <begin position="310"/>
        <end position="327"/>
    </location>
</feature>
<keyword evidence="3" id="KW-0328">Glycosyltransferase</keyword>
<comment type="subcellular location">
    <subcellularLocation>
        <location evidence="1">Cell membrane</location>
        <topology evidence="1">Multi-pass membrane protein</topology>
    </subcellularLocation>
</comment>
<dbReference type="GO" id="GO:0005886">
    <property type="term" value="C:plasma membrane"/>
    <property type="evidence" value="ECO:0007669"/>
    <property type="project" value="UniProtKB-SubCell"/>
</dbReference>
<dbReference type="STRING" id="742817.HMPREF9449_02764"/>
<organism evidence="9 10">
    <name type="scientific">Odoribacter laneus YIT 12061</name>
    <dbReference type="NCBI Taxonomy" id="742817"/>
    <lineage>
        <taxon>Bacteria</taxon>
        <taxon>Pseudomonadati</taxon>
        <taxon>Bacteroidota</taxon>
        <taxon>Bacteroidia</taxon>
        <taxon>Bacteroidales</taxon>
        <taxon>Odoribacteraceae</taxon>
        <taxon>Odoribacter</taxon>
    </lineage>
</organism>
<dbReference type="InterPro" id="IPR050297">
    <property type="entry name" value="LipidA_mod_glycosyltrf_83"/>
</dbReference>
<keyword evidence="7 8" id="KW-0472">Membrane</keyword>
<dbReference type="eggNOG" id="COG1807">
    <property type="taxonomic scope" value="Bacteria"/>
</dbReference>
<dbReference type="PATRIC" id="fig|742817.3.peg.2955"/>
<feature type="transmembrane region" description="Helical" evidence="8">
    <location>
        <begin position="334"/>
        <end position="356"/>
    </location>
</feature>
<feature type="transmembrane region" description="Helical" evidence="8">
    <location>
        <begin position="76"/>
        <end position="95"/>
    </location>
</feature>
<keyword evidence="2" id="KW-1003">Cell membrane</keyword>
<proteinExistence type="predicted"/>
<dbReference type="RefSeq" id="WP_009137908.1">
    <property type="nucleotide sequence ID" value="NZ_JH594597.1"/>
</dbReference>
<feature type="transmembrane region" description="Helical" evidence="8">
    <location>
        <begin position="362"/>
        <end position="386"/>
    </location>
</feature>